<dbReference type="PANTHER" id="PTHR24174">
    <property type="entry name" value="ANKYRIN REPEAT AND STERILE ALPHA MOTIF DOMAIN-CONTAINING PROTEIN 1"/>
    <property type="match status" value="1"/>
</dbReference>
<reference evidence="3" key="1">
    <citation type="submission" date="2022-01" db="EMBL/GenBank/DDBJ databases">
        <authorList>
            <person name="King R."/>
        </authorList>
    </citation>
    <scope>NUCLEOTIDE SEQUENCE</scope>
</reference>
<name>A0A9N9X7D7_DIABA</name>
<evidence type="ECO:0000256" key="2">
    <source>
        <dbReference type="ARBA" id="ARBA00023043"/>
    </source>
</evidence>
<dbReference type="PANTHER" id="PTHR24174:SF16">
    <property type="entry name" value="CASKIN-2"/>
    <property type="match status" value="1"/>
</dbReference>
<keyword evidence="4" id="KW-1185">Reference proteome</keyword>
<keyword evidence="2" id="KW-0040">ANK repeat</keyword>
<sequence length="426" mass="48175">MDVNNDLLTLAIRRGDYTEVASLLDKGLDVNGADSEGYRPLHEAVKGGYLDIVELLLQRSANVNSSTSRFLITPLHLAAIFGHLEVVKLLIKYGTSLETKCKIGLPPNRRSALSYTSYGRREVSQILQNESKYDGIQCNFTTPLILAADCGNNEVVELLIQYGADVKKTNDDGCTVLHIASGYGDTEIVRLLLQKELDLDAKINSCGSTPLHLASNNGSKVMDLLLHEGANPMARDRSGKRPLDIVCDIINVRISGLLLGCPYRTKWFEHNAELLIKFMLLFSKDIEMKNLEYWAYDFCYGFKRKYEKIIEQMEVCFLENTTISLYMFLQALYDKKKLLTFLSNHQLLQEAKHIDKYIIKYKLYSSIAPMAMKKVQEGVRRLDLLEVADTAMKMIAPNLVFDCRRIILNYLSNDDLSSLTESVKSL</sequence>
<evidence type="ECO:0000313" key="4">
    <source>
        <dbReference type="Proteomes" id="UP001153709"/>
    </source>
</evidence>
<dbReference type="OrthoDB" id="194358at2759"/>
<evidence type="ECO:0000256" key="1">
    <source>
        <dbReference type="ARBA" id="ARBA00022737"/>
    </source>
</evidence>
<proteinExistence type="predicted"/>
<dbReference type="Proteomes" id="UP001153709">
    <property type="component" value="Chromosome 1"/>
</dbReference>
<dbReference type="PRINTS" id="PR01415">
    <property type="entry name" value="ANKYRIN"/>
</dbReference>
<dbReference type="SMART" id="SM00248">
    <property type="entry name" value="ANK"/>
    <property type="match status" value="6"/>
</dbReference>
<evidence type="ECO:0000313" key="3">
    <source>
        <dbReference type="EMBL" id="CAG9827723.1"/>
    </source>
</evidence>
<protein>
    <recommendedName>
        <fullName evidence="5">PRANC domain-containing protein</fullName>
    </recommendedName>
</protein>
<organism evidence="3 4">
    <name type="scientific">Diabrotica balteata</name>
    <name type="common">Banded cucumber beetle</name>
    <dbReference type="NCBI Taxonomy" id="107213"/>
    <lineage>
        <taxon>Eukaryota</taxon>
        <taxon>Metazoa</taxon>
        <taxon>Ecdysozoa</taxon>
        <taxon>Arthropoda</taxon>
        <taxon>Hexapoda</taxon>
        <taxon>Insecta</taxon>
        <taxon>Pterygota</taxon>
        <taxon>Neoptera</taxon>
        <taxon>Endopterygota</taxon>
        <taxon>Coleoptera</taxon>
        <taxon>Polyphaga</taxon>
        <taxon>Cucujiformia</taxon>
        <taxon>Chrysomeloidea</taxon>
        <taxon>Chrysomelidae</taxon>
        <taxon>Galerucinae</taxon>
        <taxon>Diabroticina</taxon>
        <taxon>Diabroticites</taxon>
        <taxon>Diabrotica</taxon>
    </lineage>
</organism>
<gene>
    <name evidence="3" type="ORF">DIABBA_LOCUS1701</name>
</gene>
<dbReference type="InterPro" id="IPR002110">
    <property type="entry name" value="Ankyrin_rpt"/>
</dbReference>
<dbReference type="EMBL" id="OU898276">
    <property type="protein sequence ID" value="CAG9827723.1"/>
    <property type="molecule type" value="Genomic_DNA"/>
</dbReference>
<dbReference type="Pfam" id="PF12796">
    <property type="entry name" value="Ank_2"/>
    <property type="match status" value="2"/>
</dbReference>
<dbReference type="InterPro" id="IPR033635">
    <property type="entry name" value="ANKS1/Caskin"/>
</dbReference>
<dbReference type="AlphaFoldDB" id="A0A9N9X7D7"/>
<dbReference type="InterPro" id="IPR036770">
    <property type="entry name" value="Ankyrin_rpt-contain_sf"/>
</dbReference>
<dbReference type="Pfam" id="PF00023">
    <property type="entry name" value="Ank"/>
    <property type="match status" value="1"/>
</dbReference>
<evidence type="ECO:0008006" key="5">
    <source>
        <dbReference type="Google" id="ProtNLM"/>
    </source>
</evidence>
<dbReference type="Gene3D" id="1.25.40.20">
    <property type="entry name" value="Ankyrin repeat-containing domain"/>
    <property type="match status" value="2"/>
</dbReference>
<keyword evidence="1" id="KW-0677">Repeat</keyword>
<dbReference type="SUPFAM" id="SSF48403">
    <property type="entry name" value="Ankyrin repeat"/>
    <property type="match status" value="1"/>
</dbReference>
<accession>A0A9N9X7D7</accession>